<keyword evidence="8" id="KW-1185">Reference proteome</keyword>
<feature type="transmembrane region" description="Helical" evidence="6">
    <location>
        <begin position="283"/>
        <end position="305"/>
    </location>
</feature>
<feature type="transmembrane region" description="Helical" evidence="6">
    <location>
        <begin position="434"/>
        <end position="454"/>
    </location>
</feature>
<feature type="transmembrane region" description="Helical" evidence="6">
    <location>
        <begin position="343"/>
        <end position="366"/>
    </location>
</feature>
<evidence type="ECO:0000313" key="8">
    <source>
        <dbReference type="Proteomes" id="UP001500909"/>
    </source>
</evidence>
<protein>
    <recommendedName>
        <fullName evidence="2">phosphoglycerate mutase (2,3-diphosphoglycerate-dependent)</fullName>
        <ecNumber evidence="2">5.4.2.11</ecNumber>
    </recommendedName>
</protein>
<dbReference type="InterPro" id="IPR005952">
    <property type="entry name" value="Phosphogly_mut1"/>
</dbReference>
<feature type="compositionally biased region" description="Pro residues" evidence="5">
    <location>
        <begin position="535"/>
        <end position="546"/>
    </location>
</feature>
<feature type="compositionally biased region" description="Polar residues" evidence="5">
    <location>
        <begin position="547"/>
        <end position="557"/>
    </location>
</feature>
<dbReference type="PROSITE" id="PS00175">
    <property type="entry name" value="PG_MUTASE"/>
    <property type="match status" value="1"/>
</dbReference>
<dbReference type="InterPro" id="IPR029033">
    <property type="entry name" value="His_PPase_superfam"/>
</dbReference>
<proteinExistence type="inferred from homology"/>
<evidence type="ECO:0000313" key="7">
    <source>
        <dbReference type="EMBL" id="GAA0482581.1"/>
    </source>
</evidence>
<feature type="transmembrane region" description="Helical" evidence="6">
    <location>
        <begin position="411"/>
        <end position="428"/>
    </location>
</feature>
<dbReference type="Gene3D" id="3.40.50.1240">
    <property type="entry name" value="Phosphoglycerate mutase-like"/>
    <property type="match status" value="1"/>
</dbReference>
<keyword evidence="6" id="KW-1133">Transmembrane helix</keyword>
<dbReference type="PANTHER" id="PTHR11931">
    <property type="entry name" value="PHOSPHOGLYCERATE MUTASE"/>
    <property type="match status" value="1"/>
</dbReference>
<evidence type="ECO:0000256" key="6">
    <source>
        <dbReference type="SAM" id="Phobius"/>
    </source>
</evidence>
<feature type="transmembrane region" description="Helical" evidence="6">
    <location>
        <begin position="372"/>
        <end position="391"/>
    </location>
</feature>
<comment type="similarity">
    <text evidence="1">Belongs to the phosphoglycerate mutase family. BPG-dependent PGAM subfamily.</text>
</comment>
<feature type="transmembrane region" description="Helical" evidence="6">
    <location>
        <begin position="311"/>
        <end position="331"/>
    </location>
</feature>
<keyword evidence="6" id="KW-0812">Transmembrane</keyword>
<organism evidence="7 8">
    <name type="scientific">Streptomyces olivaceiscleroticus</name>
    <dbReference type="NCBI Taxonomy" id="68245"/>
    <lineage>
        <taxon>Bacteria</taxon>
        <taxon>Bacillati</taxon>
        <taxon>Actinomycetota</taxon>
        <taxon>Actinomycetes</taxon>
        <taxon>Kitasatosporales</taxon>
        <taxon>Streptomycetaceae</taxon>
        <taxon>Streptomyces</taxon>
    </lineage>
</organism>
<evidence type="ECO:0000256" key="3">
    <source>
        <dbReference type="ARBA" id="ARBA00023152"/>
    </source>
</evidence>
<dbReference type="Proteomes" id="UP001500909">
    <property type="component" value="Unassembled WGS sequence"/>
</dbReference>
<feature type="transmembrane region" description="Helical" evidence="6">
    <location>
        <begin position="252"/>
        <end position="271"/>
    </location>
</feature>
<dbReference type="InterPro" id="IPR013078">
    <property type="entry name" value="His_Pase_superF_clade-1"/>
</dbReference>
<comment type="caution">
    <text evidence="7">The sequence shown here is derived from an EMBL/GenBank/DDBJ whole genome shotgun (WGS) entry which is preliminary data.</text>
</comment>
<dbReference type="SUPFAM" id="SSF53254">
    <property type="entry name" value="Phosphoglycerate mutase-like"/>
    <property type="match status" value="1"/>
</dbReference>
<evidence type="ECO:0000256" key="2">
    <source>
        <dbReference type="ARBA" id="ARBA00012028"/>
    </source>
</evidence>
<dbReference type="EC" id="5.4.2.11" evidence="2"/>
<gene>
    <name evidence="7" type="ORF">GCM10010361_54320</name>
</gene>
<name>A0ABN1ASP6_9ACTN</name>
<evidence type="ECO:0000256" key="4">
    <source>
        <dbReference type="ARBA" id="ARBA00023235"/>
    </source>
</evidence>
<dbReference type="SMART" id="SM00855">
    <property type="entry name" value="PGAM"/>
    <property type="match status" value="1"/>
</dbReference>
<dbReference type="CDD" id="cd07067">
    <property type="entry name" value="HP_PGM_like"/>
    <property type="match status" value="1"/>
</dbReference>
<keyword evidence="4" id="KW-0413">Isomerase</keyword>
<dbReference type="InterPro" id="IPR001345">
    <property type="entry name" value="PG/BPGM_mutase_AS"/>
</dbReference>
<keyword evidence="6" id="KW-0472">Membrane</keyword>
<accession>A0ABN1ASP6</accession>
<feature type="region of interest" description="Disordered" evidence="5">
    <location>
        <begin position="533"/>
        <end position="557"/>
    </location>
</feature>
<dbReference type="Pfam" id="PF00300">
    <property type="entry name" value="His_Phos_1"/>
    <property type="match status" value="1"/>
</dbReference>
<dbReference type="EMBL" id="BAAABY010000039">
    <property type="protein sequence ID" value="GAA0482581.1"/>
    <property type="molecule type" value="Genomic_DNA"/>
</dbReference>
<keyword evidence="3" id="KW-0324">Glycolysis</keyword>
<dbReference type="RefSeq" id="WP_346097865.1">
    <property type="nucleotide sequence ID" value="NZ_BAAABY010000039.1"/>
</dbReference>
<sequence>MSATTPQTPPDQEMLSRLCMVRHGESTCNSVHRIAGQRDAPLTFLGRIQAEQVARRHRGRHFDRVFVSPLTRAYETAGIIFGEEDGAGPAHTVDARLMERDFGSYTLESKSILQRRHGIAEYERAMNADSPTQQGGESFAQFTGRVRAFYEQELLPALRRGETVCVVSHKYVVELICRFILDRPAEESYDLRLPNSQMLQGDRIPSYVKNENETMNMVYDWIVVNHPKVFCAGLAAGLLGNWAGLHVTTSPLVLLALLVVASVITMCRVELERAREFVTDRGIVRSVAVRYLALPVALALALRWWDAGPTSTGVTAAIFLATPGSVVAMTVSRCLGGMIMPTFAQVLLSSLAAAGSFSAVLALTLREGVGEAVAISAAASTGVVAAAFVLVGRLRRRAPIRTAKFGERYGYVAVLILTAFIVLVTLKLDLGGCTAYAPTAVGVAVGLRLVAAVCKRRGHVQSLDDYTAMTYPNVFVVVIIAALTGNTHLEQVAIWTLLPMFVLSFFDSYYARFLVVAPDDARWPVVLGLKGRTDPPAPRAEQPPTPGTTLPQSPQHV</sequence>
<reference evidence="7 8" key="1">
    <citation type="journal article" date="2019" name="Int. J. Syst. Evol. Microbiol.">
        <title>The Global Catalogue of Microorganisms (GCM) 10K type strain sequencing project: providing services to taxonomists for standard genome sequencing and annotation.</title>
        <authorList>
            <consortium name="The Broad Institute Genomics Platform"/>
            <consortium name="The Broad Institute Genome Sequencing Center for Infectious Disease"/>
            <person name="Wu L."/>
            <person name="Ma J."/>
        </authorList>
    </citation>
    <scope>NUCLEOTIDE SEQUENCE [LARGE SCALE GENOMIC DNA]</scope>
    <source>
        <strain evidence="7 8">JCM 4805</strain>
    </source>
</reference>
<evidence type="ECO:0000256" key="1">
    <source>
        <dbReference type="ARBA" id="ARBA00006717"/>
    </source>
</evidence>
<feature type="transmembrane region" description="Helical" evidence="6">
    <location>
        <begin position="466"/>
        <end position="486"/>
    </location>
</feature>
<evidence type="ECO:0000256" key="5">
    <source>
        <dbReference type="SAM" id="MobiDB-lite"/>
    </source>
</evidence>